<organism evidence="1 2">
    <name type="scientific">Agaricus bisporus var. burnettii</name>
    <dbReference type="NCBI Taxonomy" id="192524"/>
    <lineage>
        <taxon>Eukaryota</taxon>
        <taxon>Fungi</taxon>
        <taxon>Dikarya</taxon>
        <taxon>Basidiomycota</taxon>
        <taxon>Agaricomycotina</taxon>
        <taxon>Agaricomycetes</taxon>
        <taxon>Agaricomycetidae</taxon>
        <taxon>Agaricales</taxon>
        <taxon>Agaricineae</taxon>
        <taxon>Agaricaceae</taxon>
        <taxon>Agaricus</taxon>
    </lineage>
</organism>
<accession>A0A8H7EYL2</accession>
<dbReference type="AlphaFoldDB" id="A0A8H7EYL2"/>
<name>A0A8H7EYL2_AGABI</name>
<dbReference type="Proteomes" id="UP000629468">
    <property type="component" value="Unassembled WGS sequence"/>
</dbReference>
<dbReference type="EMBL" id="JABXXO010000011">
    <property type="protein sequence ID" value="KAF7764068.1"/>
    <property type="molecule type" value="Genomic_DNA"/>
</dbReference>
<sequence length="104" mass="11226">MPTFHTLGFNISLTPSYPQIQTAQINPGELPTVISYLGLGTTTQHSDHPCGDDWVSAVGGFIGPRLVTSSSVLFSTCTRQICRTGEALPDQLNRSAKYLHGFTT</sequence>
<evidence type="ECO:0000313" key="2">
    <source>
        <dbReference type="Proteomes" id="UP000629468"/>
    </source>
</evidence>
<reference evidence="1 2" key="1">
    <citation type="journal article" name="Sci. Rep.">
        <title>Telomere-to-telomere assembled and centromere annotated genomes of the two main subspecies of the button mushroom Agaricus bisporus reveal especially polymorphic chromosome ends.</title>
        <authorList>
            <person name="Sonnenberg A.S.M."/>
            <person name="Sedaghat-Telgerd N."/>
            <person name="Lavrijssen B."/>
            <person name="Ohm R.A."/>
            <person name="Hendrickx P.M."/>
            <person name="Scholtmeijer K."/>
            <person name="Baars J.J.P."/>
            <person name="van Peer A."/>
        </authorList>
    </citation>
    <scope>NUCLEOTIDE SEQUENCE [LARGE SCALE GENOMIC DNA]</scope>
    <source>
        <strain evidence="1 2">H119_p4</strain>
    </source>
</reference>
<evidence type="ECO:0000313" key="1">
    <source>
        <dbReference type="EMBL" id="KAF7764068.1"/>
    </source>
</evidence>
<comment type="caution">
    <text evidence="1">The sequence shown here is derived from an EMBL/GenBank/DDBJ whole genome shotgun (WGS) entry which is preliminary data.</text>
</comment>
<gene>
    <name evidence="1" type="ORF">Agabi119p4_8605</name>
</gene>
<protein>
    <submittedName>
        <fullName evidence="1">Uncharacterized protein</fullName>
    </submittedName>
</protein>
<proteinExistence type="predicted"/>